<organism evidence="1 2">
    <name type="scientific">Pseudomassariella vexata</name>
    <dbReference type="NCBI Taxonomy" id="1141098"/>
    <lineage>
        <taxon>Eukaryota</taxon>
        <taxon>Fungi</taxon>
        <taxon>Dikarya</taxon>
        <taxon>Ascomycota</taxon>
        <taxon>Pezizomycotina</taxon>
        <taxon>Sordariomycetes</taxon>
        <taxon>Xylariomycetidae</taxon>
        <taxon>Amphisphaeriales</taxon>
        <taxon>Pseudomassariaceae</taxon>
        <taxon>Pseudomassariella</taxon>
    </lineage>
</organism>
<dbReference type="RefSeq" id="XP_040711742.1">
    <property type="nucleotide sequence ID" value="XM_040854533.1"/>
</dbReference>
<evidence type="ECO:0000313" key="1">
    <source>
        <dbReference type="EMBL" id="ORY59048.1"/>
    </source>
</evidence>
<sequence>TKVGTSSFPRPMPAKLCRVIPPMLHAASPVDAVTPNRSGSRAHFFFISAMMARIKTDFPVPAGPVKNTLCFFCVTNSRTCCCS</sequence>
<feature type="non-terminal residue" evidence="1">
    <location>
        <position position="1"/>
    </location>
</feature>
<dbReference type="Proteomes" id="UP000193689">
    <property type="component" value="Unassembled WGS sequence"/>
</dbReference>
<gene>
    <name evidence="1" type="ORF">BCR38DRAFT_299307</name>
</gene>
<feature type="non-terminal residue" evidence="1">
    <location>
        <position position="83"/>
    </location>
</feature>
<dbReference type="InParanoid" id="A0A1Y2DII2"/>
<comment type="caution">
    <text evidence="1">The sequence shown here is derived from an EMBL/GenBank/DDBJ whole genome shotgun (WGS) entry which is preliminary data.</text>
</comment>
<dbReference type="AlphaFoldDB" id="A0A1Y2DII2"/>
<evidence type="ECO:0000313" key="2">
    <source>
        <dbReference type="Proteomes" id="UP000193689"/>
    </source>
</evidence>
<dbReference type="OrthoDB" id="3912222at2759"/>
<keyword evidence="2" id="KW-1185">Reference proteome</keyword>
<accession>A0A1Y2DII2</accession>
<reference evidence="1 2" key="1">
    <citation type="submission" date="2016-07" db="EMBL/GenBank/DDBJ databases">
        <title>Pervasive Adenine N6-methylation of Active Genes in Fungi.</title>
        <authorList>
            <consortium name="DOE Joint Genome Institute"/>
            <person name="Mondo S.J."/>
            <person name="Dannebaum R.O."/>
            <person name="Kuo R.C."/>
            <person name="Labutti K."/>
            <person name="Haridas S."/>
            <person name="Kuo A."/>
            <person name="Salamov A."/>
            <person name="Ahrendt S.R."/>
            <person name="Lipzen A."/>
            <person name="Sullivan W."/>
            <person name="Andreopoulos W.B."/>
            <person name="Clum A."/>
            <person name="Lindquist E."/>
            <person name="Daum C."/>
            <person name="Ramamoorthy G.K."/>
            <person name="Gryganskyi A."/>
            <person name="Culley D."/>
            <person name="Magnuson J.K."/>
            <person name="James T.Y."/>
            <person name="O'Malley M.A."/>
            <person name="Stajich J.E."/>
            <person name="Spatafora J.W."/>
            <person name="Visel A."/>
            <person name="Grigoriev I.V."/>
        </authorList>
    </citation>
    <scope>NUCLEOTIDE SEQUENCE [LARGE SCALE GENOMIC DNA]</scope>
    <source>
        <strain evidence="1 2">CBS 129021</strain>
    </source>
</reference>
<name>A0A1Y2DII2_9PEZI</name>
<dbReference type="EMBL" id="MCFJ01000014">
    <property type="protein sequence ID" value="ORY59048.1"/>
    <property type="molecule type" value="Genomic_DNA"/>
</dbReference>
<protein>
    <submittedName>
        <fullName evidence="1">Uncharacterized protein</fullName>
    </submittedName>
</protein>
<proteinExistence type="predicted"/>
<dbReference type="GeneID" id="63770745"/>